<dbReference type="InterPro" id="IPR050194">
    <property type="entry name" value="Glycosyltransferase_grp1"/>
</dbReference>
<accession>A0A2T2YNA6</accession>
<dbReference type="PANTHER" id="PTHR45947">
    <property type="entry name" value="SULFOQUINOVOSYL TRANSFERASE SQD2"/>
    <property type="match status" value="1"/>
</dbReference>
<dbReference type="OrthoDB" id="9813806at2"/>
<evidence type="ECO:0000313" key="3">
    <source>
        <dbReference type="Proteomes" id="UP000240357"/>
    </source>
</evidence>
<protein>
    <submittedName>
        <fullName evidence="2">Glycosyltransferase</fullName>
    </submittedName>
</protein>
<dbReference type="InterPro" id="IPR055259">
    <property type="entry name" value="YkvP/CgeB_Glyco_trans-like"/>
</dbReference>
<sequence>MKIVLFYHSLLSDWNHGNAHFLRGIVQELKVRGHQVEVFEPENGWSLQNLVSEYGQEKLKELQQYYPGLKTNFYAPPSLNLDFVLRDADLVLVHEWNEHELVRQIGQHRTRNHYKLLFHDTHHRAVTEKKSMAAYDLTNYDGVLAFGEVIRNIYLQEQWTQKAWTWHEAADTSVFYPHTKTELEGDLVWIGNWGDEERTAELHEFLINPVKELGLKAKIYGVRYPEHALKSLAEAGIEYGGWLPNYKAPEEFAKYKVTVHVPRRPYVEALPGIPTIRPFEALSCGIPLITAPWEDAEHLFTPGEDFLVAQNGEEMKKHLQTILTDKNQATELVNKGLNTIQQRHTCAHRVNELEKVCAELGIAATKIYGNKNEETVYAK</sequence>
<dbReference type="RefSeq" id="WP_106933147.1">
    <property type="nucleotide sequence ID" value="NZ_PYFT01000001.1"/>
</dbReference>
<name>A0A2T2YNA6_9BACT</name>
<proteinExistence type="predicted"/>
<dbReference type="Proteomes" id="UP000240357">
    <property type="component" value="Unassembled WGS sequence"/>
</dbReference>
<dbReference type="AlphaFoldDB" id="A0A2T2YNA6"/>
<dbReference type="SUPFAM" id="SSF53756">
    <property type="entry name" value="UDP-Glycosyltransferase/glycogen phosphorylase"/>
    <property type="match status" value="1"/>
</dbReference>
<dbReference type="CDD" id="cd03801">
    <property type="entry name" value="GT4_PimA-like"/>
    <property type="match status" value="1"/>
</dbReference>
<dbReference type="PANTHER" id="PTHR45947:SF3">
    <property type="entry name" value="SULFOQUINOVOSYL TRANSFERASE SQD2"/>
    <property type="match status" value="1"/>
</dbReference>
<feature type="domain" description="Spore protein YkvP/CgeB glycosyl transferase-like" evidence="1">
    <location>
        <begin position="204"/>
        <end position="354"/>
    </location>
</feature>
<evidence type="ECO:0000313" key="2">
    <source>
        <dbReference type="EMBL" id="PSR56976.1"/>
    </source>
</evidence>
<comment type="caution">
    <text evidence="2">The sequence shown here is derived from an EMBL/GenBank/DDBJ whole genome shotgun (WGS) entry which is preliminary data.</text>
</comment>
<keyword evidence="3" id="KW-1185">Reference proteome</keyword>
<reference evidence="2 3" key="1">
    <citation type="submission" date="2018-03" db="EMBL/GenBank/DDBJ databases">
        <title>Adhaeribacter sp. HMF7605 Genome sequencing and assembly.</title>
        <authorList>
            <person name="Kang H."/>
            <person name="Kang J."/>
            <person name="Cha I."/>
            <person name="Kim H."/>
            <person name="Joh K."/>
        </authorList>
    </citation>
    <scope>NUCLEOTIDE SEQUENCE [LARGE SCALE GENOMIC DNA]</scope>
    <source>
        <strain evidence="2 3">HMF7605</strain>
    </source>
</reference>
<keyword evidence="2" id="KW-0808">Transferase</keyword>
<dbReference type="EMBL" id="PYFT01000001">
    <property type="protein sequence ID" value="PSR56976.1"/>
    <property type="molecule type" value="Genomic_DNA"/>
</dbReference>
<organism evidence="2 3">
    <name type="scientific">Adhaeribacter arboris</name>
    <dbReference type="NCBI Taxonomy" id="2072846"/>
    <lineage>
        <taxon>Bacteria</taxon>
        <taxon>Pseudomonadati</taxon>
        <taxon>Bacteroidota</taxon>
        <taxon>Cytophagia</taxon>
        <taxon>Cytophagales</taxon>
        <taxon>Hymenobacteraceae</taxon>
        <taxon>Adhaeribacter</taxon>
    </lineage>
</organism>
<dbReference type="Gene3D" id="3.40.50.2000">
    <property type="entry name" value="Glycogen Phosphorylase B"/>
    <property type="match status" value="2"/>
</dbReference>
<gene>
    <name evidence="2" type="ORF">AHMF7605_27535</name>
</gene>
<dbReference type="GO" id="GO:0016757">
    <property type="term" value="F:glycosyltransferase activity"/>
    <property type="evidence" value="ECO:0007669"/>
    <property type="project" value="TreeGrafter"/>
</dbReference>
<evidence type="ECO:0000259" key="1">
    <source>
        <dbReference type="Pfam" id="PF13524"/>
    </source>
</evidence>
<dbReference type="Pfam" id="PF13524">
    <property type="entry name" value="Glyco_trans_1_2"/>
    <property type="match status" value="1"/>
</dbReference>